<evidence type="ECO:0000256" key="1">
    <source>
        <dbReference type="ARBA" id="ARBA00005564"/>
    </source>
</evidence>
<sequence length="333" mass="35342">MRCLVSTWSNREGGEDLRAGLWILEAGEEMIARRLPGSPDAVFWAALDPAGDSALLLRSTEEDSALLRWDLARGEVTARVVEGAQGGCYLAVSPDGQHLAVTAPPGGWSLFRNGPIPQLQGAHAGSGSGPHWRQTRSHPHSGIFTADGRTLHAADLGTDEILGIDVLPGGGLGRARTLHRTAPGAGPRHIVPGHGVLHILCELDNTLETVRVGPDGALAHLSTSSTLPEDWAGESWAAHLSASGDGRRLYATNRGHDSIAIFDVGADGVPRRREIVPSGGTWPWFCLLLEDRWLLVANNRSDEITRFRVTGDGGLEQVDAVAVPSPSSILALP</sequence>
<dbReference type="InterPro" id="IPR050282">
    <property type="entry name" value="Cycloisomerase_2"/>
</dbReference>
<dbReference type="RefSeq" id="WP_376977858.1">
    <property type="nucleotide sequence ID" value="NZ_JBHLSV010000002.1"/>
</dbReference>
<comment type="caution">
    <text evidence="2">The sequence shown here is derived from an EMBL/GenBank/DDBJ whole genome shotgun (WGS) entry which is preliminary data.</text>
</comment>
<comment type="similarity">
    <text evidence="1">Belongs to the cycloisomerase 2 family.</text>
</comment>
<accession>A0ABV6RA70</accession>
<protein>
    <submittedName>
        <fullName evidence="2">Lactonase family protein</fullName>
    </submittedName>
</protein>
<keyword evidence="3" id="KW-1185">Reference proteome</keyword>
<dbReference type="InterPro" id="IPR019405">
    <property type="entry name" value="Lactonase_7-beta_prop"/>
</dbReference>
<dbReference type="InterPro" id="IPR011048">
    <property type="entry name" value="Haem_d1_sf"/>
</dbReference>
<proteinExistence type="inferred from homology"/>
<organism evidence="2 3">
    <name type="scientific">Brachybacterium hainanense</name>
    <dbReference type="NCBI Taxonomy" id="1541174"/>
    <lineage>
        <taxon>Bacteria</taxon>
        <taxon>Bacillati</taxon>
        <taxon>Actinomycetota</taxon>
        <taxon>Actinomycetes</taxon>
        <taxon>Micrococcales</taxon>
        <taxon>Dermabacteraceae</taxon>
        <taxon>Brachybacterium</taxon>
    </lineage>
</organism>
<dbReference type="SUPFAM" id="SSF51004">
    <property type="entry name" value="C-terminal (heme d1) domain of cytochrome cd1-nitrite reductase"/>
    <property type="match status" value="1"/>
</dbReference>
<name>A0ABV6RA70_9MICO</name>
<gene>
    <name evidence="2" type="ORF">ACFFF6_02350</name>
</gene>
<dbReference type="InterPro" id="IPR015943">
    <property type="entry name" value="WD40/YVTN_repeat-like_dom_sf"/>
</dbReference>
<evidence type="ECO:0000313" key="3">
    <source>
        <dbReference type="Proteomes" id="UP001589793"/>
    </source>
</evidence>
<dbReference type="Pfam" id="PF10282">
    <property type="entry name" value="Lactonase"/>
    <property type="match status" value="1"/>
</dbReference>
<dbReference type="PANTHER" id="PTHR30344:SF1">
    <property type="entry name" value="6-PHOSPHOGLUCONOLACTONASE"/>
    <property type="match status" value="1"/>
</dbReference>
<dbReference type="PANTHER" id="PTHR30344">
    <property type="entry name" value="6-PHOSPHOGLUCONOLACTONASE-RELATED"/>
    <property type="match status" value="1"/>
</dbReference>
<reference evidence="2 3" key="1">
    <citation type="submission" date="2024-09" db="EMBL/GenBank/DDBJ databases">
        <authorList>
            <person name="Sun Q."/>
            <person name="Mori K."/>
        </authorList>
    </citation>
    <scope>NUCLEOTIDE SEQUENCE [LARGE SCALE GENOMIC DNA]</scope>
    <source>
        <strain evidence="2 3">CICC 10874</strain>
    </source>
</reference>
<dbReference type="Gene3D" id="2.130.10.10">
    <property type="entry name" value="YVTN repeat-like/Quinoprotein amine dehydrogenase"/>
    <property type="match status" value="1"/>
</dbReference>
<dbReference type="Proteomes" id="UP001589793">
    <property type="component" value="Unassembled WGS sequence"/>
</dbReference>
<evidence type="ECO:0000313" key="2">
    <source>
        <dbReference type="EMBL" id="MFC0672793.1"/>
    </source>
</evidence>
<dbReference type="EMBL" id="JBHLSV010000002">
    <property type="protein sequence ID" value="MFC0672793.1"/>
    <property type="molecule type" value="Genomic_DNA"/>
</dbReference>